<proteinExistence type="predicted"/>
<dbReference type="CDD" id="cd07302">
    <property type="entry name" value="CHD"/>
    <property type="match status" value="1"/>
</dbReference>
<dbReference type="PROSITE" id="PS50110">
    <property type="entry name" value="RESPONSE_REGULATORY"/>
    <property type="match status" value="1"/>
</dbReference>
<evidence type="ECO:0008006" key="7">
    <source>
        <dbReference type="Google" id="ProtNLM"/>
    </source>
</evidence>
<evidence type="ECO:0000256" key="2">
    <source>
        <dbReference type="SAM" id="MobiDB-lite"/>
    </source>
</evidence>
<dbReference type="PANTHER" id="PTHR43081:SF1">
    <property type="entry name" value="ADENYLATE CYCLASE, TERMINAL-DIFFERENTIATION SPECIFIC"/>
    <property type="match status" value="1"/>
</dbReference>
<dbReference type="PROSITE" id="PS50125">
    <property type="entry name" value="GUANYLATE_CYCLASE_2"/>
    <property type="match status" value="1"/>
</dbReference>
<dbReference type="InterPro" id="IPR001054">
    <property type="entry name" value="A/G_cyclase"/>
</dbReference>
<dbReference type="GO" id="GO:0000160">
    <property type="term" value="P:phosphorelay signal transduction system"/>
    <property type="evidence" value="ECO:0007669"/>
    <property type="project" value="InterPro"/>
</dbReference>
<dbReference type="RefSeq" id="WP_061607841.1">
    <property type="nucleotide sequence ID" value="NZ_JEMA01000420.1"/>
</dbReference>
<accession>A0A150QRA3</accession>
<dbReference type="CDD" id="cd17574">
    <property type="entry name" value="REC_OmpR"/>
    <property type="match status" value="1"/>
</dbReference>
<gene>
    <name evidence="5" type="ORF">BE15_24165</name>
</gene>
<keyword evidence="1" id="KW-0597">Phosphoprotein</keyword>
<dbReference type="GO" id="GO:0004016">
    <property type="term" value="F:adenylate cyclase activity"/>
    <property type="evidence" value="ECO:0007669"/>
    <property type="project" value="UniProtKB-ARBA"/>
</dbReference>
<feature type="domain" description="Guanylate cyclase" evidence="4">
    <location>
        <begin position="287"/>
        <end position="419"/>
    </location>
</feature>
<dbReference type="Gene3D" id="3.40.50.2300">
    <property type="match status" value="1"/>
</dbReference>
<organism evidence="5 6">
    <name type="scientific">Sorangium cellulosum</name>
    <name type="common">Polyangium cellulosum</name>
    <dbReference type="NCBI Taxonomy" id="56"/>
    <lineage>
        <taxon>Bacteria</taxon>
        <taxon>Pseudomonadati</taxon>
        <taxon>Myxococcota</taxon>
        <taxon>Polyangia</taxon>
        <taxon>Polyangiales</taxon>
        <taxon>Polyangiaceae</taxon>
        <taxon>Sorangium</taxon>
    </lineage>
</organism>
<feature type="compositionally biased region" description="Low complexity" evidence="2">
    <location>
        <begin position="1"/>
        <end position="12"/>
    </location>
</feature>
<reference evidence="5 6" key="1">
    <citation type="submission" date="2014-02" db="EMBL/GenBank/DDBJ databases">
        <title>The small core and large imbalanced accessory genome model reveals a collaborative survival strategy of Sorangium cellulosum strains in nature.</title>
        <authorList>
            <person name="Han K."/>
            <person name="Peng R."/>
            <person name="Blom J."/>
            <person name="Li Y.-Z."/>
        </authorList>
    </citation>
    <scope>NUCLEOTIDE SEQUENCE [LARGE SCALE GENOMIC DNA]</scope>
    <source>
        <strain evidence="5 6">So0008-312</strain>
    </source>
</reference>
<dbReference type="Gene3D" id="3.30.70.1230">
    <property type="entry name" value="Nucleotide cyclase"/>
    <property type="match status" value="1"/>
</dbReference>
<dbReference type="Proteomes" id="UP000075260">
    <property type="component" value="Unassembled WGS sequence"/>
</dbReference>
<dbReference type="SUPFAM" id="SSF55073">
    <property type="entry name" value="Nucleotide cyclase"/>
    <property type="match status" value="1"/>
</dbReference>
<feature type="modified residue" description="4-aspartylphosphate" evidence="1">
    <location>
        <position position="164"/>
    </location>
</feature>
<feature type="non-terminal residue" evidence="5">
    <location>
        <position position="1"/>
    </location>
</feature>
<dbReference type="GO" id="GO:0009190">
    <property type="term" value="P:cyclic nucleotide biosynthetic process"/>
    <property type="evidence" value="ECO:0007669"/>
    <property type="project" value="InterPro"/>
</dbReference>
<dbReference type="Pfam" id="PF00072">
    <property type="entry name" value="Response_reg"/>
    <property type="match status" value="1"/>
</dbReference>
<dbReference type="SMART" id="SM00448">
    <property type="entry name" value="REC"/>
    <property type="match status" value="1"/>
</dbReference>
<feature type="compositionally biased region" description="Basic and acidic residues" evidence="2">
    <location>
        <begin position="13"/>
        <end position="27"/>
    </location>
</feature>
<name>A0A150QRA3_SORCE</name>
<dbReference type="InterPro" id="IPR001789">
    <property type="entry name" value="Sig_transdc_resp-reg_receiver"/>
</dbReference>
<dbReference type="OrthoDB" id="9806735at2"/>
<evidence type="ECO:0000259" key="4">
    <source>
        <dbReference type="PROSITE" id="PS50125"/>
    </source>
</evidence>
<dbReference type="AlphaFoldDB" id="A0A150QRA3"/>
<sequence>VASVAAHQPAPAARREPQRLHEPHGGGHDPYTPINQILGYTRLLVASLQGKVAPQHIEDIRNIELASRKLLGIVQAMENGGGEDDAPSSVKVSVPSSPHEEPALHAELEGGGRGAILVVDDSRGNRDVLCRVLQNNGFRAIAAEDGPRALGLAARERFDAVLLDVNMPGISGLGVLSALRQSRSQAELPVIMVTTRGASEDVVESLRLGANDHVTKPIDFDILLGRLDTQLTLKRSREQLSQLAAELSIKSEFIRKTFGRYLSDEVVSRLLSSPEAQLLGGEEREVTIMMTDLRSFTTMTENMPPEVVMRLLNGYLGEMARIIIARGGTIIEFIGDAILALFGAPFSTGDDARRAVACAIEMQLAMDAVNDRNSAEGLPTLQMGIALNTGPVVVGNIGSEARTKYGVVGAQVNLTSRIESCTVGRQILIADGTRRAAGTGLLLGQSHALSVKGFSTRVLVHEVLGLDNPERLYLPERRVEILPLSSPLPVVCARLAGKRVEGEPQSAYILGLSPFGAVLRLHPRPAPFTNLQLHPSVALAEQLGGELHAKVIELDPRADDVVRIHFTSSPPGLAALVQELHRAEA</sequence>
<dbReference type="PANTHER" id="PTHR43081">
    <property type="entry name" value="ADENYLATE CYCLASE, TERMINAL-DIFFERENTIATION SPECIFIC-RELATED"/>
    <property type="match status" value="1"/>
</dbReference>
<feature type="compositionally biased region" description="Low complexity" evidence="2">
    <location>
        <begin position="87"/>
        <end position="97"/>
    </location>
</feature>
<comment type="caution">
    <text evidence="5">The sequence shown here is derived from an EMBL/GenBank/DDBJ whole genome shotgun (WGS) entry which is preliminary data.</text>
</comment>
<dbReference type="EMBL" id="JEMA01000420">
    <property type="protein sequence ID" value="KYF70138.1"/>
    <property type="molecule type" value="Genomic_DNA"/>
</dbReference>
<dbReference type="InterPro" id="IPR011006">
    <property type="entry name" value="CheY-like_superfamily"/>
</dbReference>
<feature type="region of interest" description="Disordered" evidence="2">
    <location>
        <begin position="78"/>
        <end position="102"/>
    </location>
</feature>
<evidence type="ECO:0000313" key="6">
    <source>
        <dbReference type="Proteomes" id="UP000075260"/>
    </source>
</evidence>
<dbReference type="SUPFAM" id="SSF52172">
    <property type="entry name" value="CheY-like"/>
    <property type="match status" value="1"/>
</dbReference>
<dbReference type="SMART" id="SM00044">
    <property type="entry name" value="CYCc"/>
    <property type="match status" value="1"/>
</dbReference>
<dbReference type="InterPro" id="IPR050697">
    <property type="entry name" value="Adenylyl/Guanylyl_Cyclase_3/4"/>
</dbReference>
<feature type="region of interest" description="Disordered" evidence="2">
    <location>
        <begin position="1"/>
        <end position="33"/>
    </location>
</feature>
<feature type="domain" description="Response regulatory" evidence="3">
    <location>
        <begin position="115"/>
        <end position="231"/>
    </location>
</feature>
<protein>
    <recommendedName>
        <fullName evidence="7">Adenylate cyclase</fullName>
    </recommendedName>
</protein>
<evidence type="ECO:0000256" key="1">
    <source>
        <dbReference type="PROSITE-ProRule" id="PRU00169"/>
    </source>
</evidence>
<evidence type="ECO:0000313" key="5">
    <source>
        <dbReference type="EMBL" id="KYF70138.1"/>
    </source>
</evidence>
<evidence type="ECO:0000259" key="3">
    <source>
        <dbReference type="PROSITE" id="PS50110"/>
    </source>
</evidence>
<dbReference type="InterPro" id="IPR029787">
    <property type="entry name" value="Nucleotide_cyclase"/>
</dbReference>
<dbReference type="Pfam" id="PF00211">
    <property type="entry name" value="Guanylate_cyc"/>
    <property type="match status" value="1"/>
</dbReference>